<dbReference type="EMBL" id="JACHOQ010000001">
    <property type="protein sequence ID" value="MBB5738442.1"/>
    <property type="molecule type" value="Genomic_DNA"/>
</dbReference>
<dbReference type="RefSeq" id="WP_183214815.1">
    <property type="nucleotide sequence ID" value="NZ_CAJFZW010000022.1"/>
</dbReference>
<comment type="caution">
    <text evidence="1">The sequence shown here is derived from an EMBL/GenBank/DDBJ whole genome shotgun (WGS) entry which is preliminary data.</text>
</comment>
<dbReference type="AlphaFoldDB" id="A0A7W9C3P0"/>
<accession>A0A7W9C3P0</accession>
<protein>
    <submittedName>
        <fullName evidence="1">Type II secretory pathway component HofQ</fullName>
    </submittedName>
</protein>
<organism evidence="1 2">
    <name type="scientific">Brevundimonas aurantiaca</name>
    <dbReference type="NCBI Taxonomy" id="74316"/>
    <lineage>
        <taxon>Bacteria</taxon>
        <taxon>Pseudomonadati</taxon>
        <taxon>Pseudomonadota</taxon>
        <taxon>Alphaproteobacteria</taxon>
        <taxon>Caulobacterales</taxon>
        <taxon>Caulobacteraceae</taxon>
        <taxon>Brevundimonas</taxon>
    </lineage>
</organism>
<gene>
    <name evidence="1" type="ORF">GGQ93_000133</name>
</gene>
<name>A0A7W9C3P0_9CAUL</name>
<dbReference type="Proteomes" id="UP000527324">
    <property type="component" value="Unassembled WGS sequence"/>
</dbReference>
<proteinExistence type="predicted"/>
<reference evidence="1 2" key="1">
    <citation type="submission" date="2020-08" db="EMBL/GenBank/DDBJ databases">
        <title>Genomic Encyclopedia of Type Strains, Phase IV (KMG-IV): sequencing the most valuable type-strain genomes for metagenomic binning, comparative biology and taxonomic classification.</title>
        <authorList>
            <person name="Goeker M."/>
        </authorList>
    </citation>
    <scope>NUCLEOTIDE SEQUENCE [LARGE SCALE GENOMIC DNA]</scope>
    <source>
        <strain evidence="1 2">DSM 4731</strain>
    </source>
</reference>
<evidence type="ECO:0000313" key="2">
    <source>
        <dbReference type="Proteomes" id="UP000527324"/>
    </source>
</evidence>
<sequence length="145" mass="15427">MSDAELAGARVRQLLDLTRRLTERLAAETRAFQEGRPQEVAKGLAETQEMANLYRRDSAHVKANPALLADAPSADRSALIEATRAFDAVLARHAGAVEAARRISEGLVRAIAHEVAAARTPAAAYAADGRPAMGDGRAVAFNRKA</sequence>
<evidence type="ECO:0000313" key="1">
    <source>
        <dbReference type="EMBL" id="MBB5738442.1"/>
    </source>
</evidence>
<keyword evidence="2" id="KW-1185">Reference proteome</keyword>